<accession>B9IB85</accession>
<evidence type="ECO:0000313" key="3">
    <source>
        <dbReference type="Proteomes" id="UP000006729"/>
    </source>
</evidence>
<evidence type="ECO:0000313" key="2">
    <source>
        <dbReference type="EMBL" id="PNT05692.1"/>
    </source>
</evidence>
<keyword evidence="3" id="KW-1185">Reference proteome</keyword>
<evidence type="ECO:0000256" key="1">
    <source>
        <dbReference type="SAM" id="MobiDB-lite"/>
    </source>
</evidence>
<protein>
    <submittedName>
        <fullName evidence="2">Uncharacterized protein</fullName>
    </submittedName>
</protein>
<proteinExistence type="predicted"/>
<feature type="compositionally biased region" description="Polar residues" evidence="1">
    <location>
        <begin position="95"/>
        <end position="104"/>
    </location>
</feature>
<dbReference type="InParanoid" id="B9IB85"/>
<sequence length="139" mass="15644">MLPPKASHAPLQAELKNRQAVDHGIRLQATEEEISYDSNNQRCTFQAEPNCRQVTTTNPKIKLQLSRVSAGKTNPVLPSRRKNHRIPITLKHQAATEQPNPSNHPNDKEPQNSPNQPAKSTIAEGLIHRRNHQSTLMKE</sequence>
<gene>
    <name evidence="2" type="ORF">POPTR_014G189000</name>
</gene>
<dbReference type="HOGENOM" id="CLU_1848490_0_0_1"/>
<dbReference type="EMBL" id="CM009303">
    <property type="protein sequence ID" value="PNT05692.1"/>
    <property type="molecule type" value="Genomic_DNA"/>
</dbReference>
<reference evidence="2 3" key="1">
    <citation type="journal article" date="2006" name="Science">
        <title>The genome of black cottonwood, Populus trichocarpa (Torr. &amp; Gray).</title>
        <authorList>
            <person name="Tuskan G.A."/>
            <person name="Difazio S."/>
            <person name="Jansson S."/>
            <person name="Bohlmann J."/>
            <person name="Grigoriev I."/>
            <person name="Hellsten U."/>
            <person name="Putnam N."/>
            <person name="Ralph S."/>
            <person name="Rombauts S."/>
            <person name="Salamov A."/>
            <person name="Schein J."/>
            <person name="Sterck L."/>
            <person name="Aerts A."/>
            <person name="Bhalerao R.R."/>
            <person name="Bhalerao R.P."/>
            <person name="Blaudez D."/>
            <person name="Boerjan W."/>
            <person name="Brun A."/>
            <person name="Brunner A."/>
            <person name="Busov V."/>
            <person name="Campbell M."/>
            <person name="Carlson J."/>
            <person name="Chalot M."/>
            <person name="Chapman J."/>
            <person name="Chen G.L."/>
            <person name="Cooper D."/>
            <person name="Coutinho P.M."/>
            <person name="Couturier J."/>
            <person name="Covert S."/>
            <person name="Cronk Q."/>
            <person name="Cunningham R."/>
            <person name="Davis J."/>
            <person name="Degroeve S."/>
            <person name="Dejardin A."/>
            <person name="Depamphilis C."/>
            <person name="Detter J."/>
            <person name="Dirks B."/>
            <person name="Dubchak I."/>
            <person name="Duplessis S."/>
            <person name="Ehlting J."/>
            <person name="Ellis B."/>
            <person name="Gendler K."/>
            <person name="Goodstein D."/>
            <person name="Gribskov M."/>
            <person name="Grimwood J."/>
            <person name="Groover A."/>
            <person name="Gunter L."/>
            <person name="Hamberger B."/>
            <person name="Heinze B."/>
            <person name="Helariutta Y."/>
            <person name="Henrissat B."/>
            <person name="Holligan D."/>
            <person name="Holt R."/>
            <person name="Huang W."/>
            <person name="Islam-Faridi N."/>
            <person name="Jones S."/>
            <person name="Jones-Rhoades M."/>
            <person name="Jorgensen R."/>
            <person name="Joshi C."/>
            <person name="Kangasjarvi J."/>
            <person name="Karlsson J."/>
            <person name="Kelleher C."/>
            <person name="Kirkpatrick R."/>
            <person name="Kirst M."/>
            <person name="Kohler A."/>
            <person name="Kalluri U."/>
            <person name="Larimer F."/>
            <person name="Leebens-Mack J."/>
            <person name="Leple J.C."/>
            <person name="Locascio P."/>
            <person name="Lou Y."/>
            <person name="Lucas S."/>
            <person name="Martin F."/>
            <person name="Montanini B."/>
            <person name="Napoli C."/>
            <person name="Nelson D.R."/>
            <person name="Nelson C."/>
            <person name="Nieminen K."/>
            <person name="Nilsson O."/>
            <person name="Pereda V."/>
            <person name="Peter G."/>
            <person name="Philippe R."/>
            <person name="Pilate G."/>
            <person name="Poliakov A."/>
            <person name="Razumovskaya J."/>
            <person name="Richardson P."/>
            <person name="Rinaldi C."/>
            <person name="Ritland K."/>
            <person name="Rouze P."/>
            <person name="Ryaboy D."/>
            <person name="Schmutz J."/>
            <person name="Schrader J."/>
            <person name="Segerman B."/>
            <person name="Shin H."/>
            <person name="Siddiqui A."/>
            <person name="Sterky F."/>
            <person name="Terry A."/>
            <person name="Tsai C.J."/>
            <person name="Uberbacher E."/>
            <person name="Unneberg P."/>
            <person name="Vahala J."/>
            <person name="Wall K."/>
            <person name="Wessler S."/>
            <person name="Yang G."/>
            <person name="Yin T."/>
            <person name="Douglas C."/>
            <person name="Marra M."/>
            <person name="Sandberg G."/>
            <person name="Van de Peer Y."/>
            <person name="Rokhsar D."/>
        </authorList>
    </citation>
    <scope>NUCLEOTIDE SEQUENCE [LARGE SCALE GENOMIC DNA]</scope>
    <source>
        <strain evidence="3">cv. Nisqually</strain>
    </source>
</reference>
<feature type="region of interest" description="Disordered" evidence="1">
    <location>
        <begin position="69"/>
        <end position="139"/>
    </location>
</feature>
<dbReference type="Proteomes" id="UP000006729">
    <property type="component" value="Chromosome 14"/>
</dbReference>
<dbReference type="AlphaFoldDB" id="B9IB85"/>
<name>B9IB85_POPTR</name>
<organism evidence="2 3">
    <name type="scientific">Populus trichocarpa</name>
    <name type="common">Western balsam poplar</name>
    <name type="synonym">Populus balsamifera subsp. trichocarpa</name>
    <dbReference type="NCBI Taxonomy" id="3694"/>
    <lineage>
        <taxon>Eukaryota</taxon>
        <taxon>Viridiplantae</taxon>
        <taxon>Streptophyta</taxon>
        <taxon>Embryophyta</taxon>
        <taxon>Tracheophyta</taxon>
        <taxon>Spermatophyta</taxon>
        <taxon>Magnoliopsida</taxon>
        <taxon>eudicotyledons</taxon>
        <taxon>Gunneridae</taxon>
        <taxon>Pentapetalae</taxon>
        <taxon>rosids</taxon>
        <taxon>fabids</taxon>
        <taxon>Malpighiales</taxon>
        <taxon>Salicaceae</taxon>
        <taxon>Saliceae</taxon>
        <taxon>Populus</taxon>
    </lineage>
</organism>